<evidence type="ECO:0000256" key="1">
    <source>
        <dbReference type="SAM" id="MobiDB-lite"/>
    </source>
</evidence>
<sequence>MLGHVSGAPWGVLSAQAPLVSWPAIPRAAQLAGAEGHTVSPAAHNPNMRDGGVAHPDASDNQLAGVPSARASHGDASINTRATGCRFASSAAWPPPWEWPETITDAQPTAPSAPTNCSQSPSASSVATNCNAANRRGSMPSSDSRSRNPVAAPTSRAPVISEALVGSKQASTPRHNAPTDSPLR</sequence>
<feature type="region of interest" description="Disordered" evidence="1">
    <location>
        <begin position="33"/>
        <end position="77"/>
    </location>
</feature>
<accession>A0A2W5W2L6</accession>
<reference evidence="2 3" key="1">
    <citation type="submission" date="2017-08" db="EMBL/GenBank/DDBJ databases">
        <title>Infants hospitalized years apart are colonized by the same room-sourced microbial strains.</title>
        <authorList>
            <person name="Brooks B."/>
            <person name="Olm M.R."/>
            <person name="Firek B.A."/>
            <person name="Baker R."/>
            <person name="Thomas B.C."/>
            <person name="Morowitz M.J."/>
            <person name="Banfield J.F."/>
        </authorList>
    </citation>
    <scope>NUCLEOTIDE SEQUENCE [LARGE SCALE GENOMIC DNA]</scope>
    <source>
        <strain evidence="2">S2_003_000_R2_14</strain>
    </source>
</reference>
<evidence type="ECO:0000313" key="3">
    <source>
        <dbReference type="Proteomes" id="UP000249061"/>
    </source>
</evidence>
<dbReference type="AlphaFoldDB" id="A0A2W5W2L6"/>
<comment type="caution">
    <text evidence="2">The sequence shown here is derived from an EMBL/GenBank/DDBJ whole genome shotgun (WGS) entry which is preliminary data.</text>
</comment>
<gene>
    <name evidence="2" type="ORF">DI536_03455</name>
</gene>
<feature type="compositionally biased region" description="Polar residues" evidence="1">
    <location>
        <begin position="104"/>
        <end position="132"/>
    </location>
</feature>
<organism evidence="2 3">
    <name type="scientific">Archangium gephyra</name>
    <dbReference type="NCBI Taxonomy" id="48"/>
    <lineage>
        <taxon>Bacteria</taxon>
        <taxon>Pseudomonadati</taxon>
        <taxon>Myxococcota</taxon>
        <taxon>Myxococcia</taxon>
        <taxon>Myxococcales</taxon>
        <taxon>Cystobacterineae</taxon>
        <taxon>Archangiaceae</taxon>
        <taxon>Archangium</taxon>
    </lineage>
</organism>
<name>A0A2W5W2L6_9BACT</name>
<feature type="region of interest" description="Disordered" evidence="1">
    <location>
        <begin position="89"/>
        <end position="184"/>
    </location>
</feature>
<proteinExistence type="predicted"/>
<dbReference type="Proteomes" id="UP000249061">
    <property type="component" value="Unassembled WGS sequence"/>
</dbReference>
<evidence type="ECO:0000313" key="2">
    <source>
        <dbReference type="EMBL" id="PZR17391.1"/>
    </source>
</evidence>
<protein>
    <submittedName>
        <fullName evidence="2">Uncharacterized protein</fullName>
    </submittedName>
</protein>
<dbReference type="EMBL" id="QFQP01000002">
    <property type="protein sequence ID" value="PZR17391.1"/>
    <property type="molecule type" value="Genomic_DNA"/>
</dbReference>